<protein>
    <submittedName>
        <fullName evidence="15">TSA: Wollemia nobilis Ref_Wollemi_Transcript_19996_820 transcribed RNA sequence</fullName>
    </submittedName>
</protein>
<keyword evidence="4 13" id="KW-0812">Transmembrane</keyword>
<evidence type="ECO:0000256" key="2">
    <source>
        <dbReference type="ARBA" id="ARBA00004906"/>
    </source>
</evidence>
<evidence type="ECO:0000256" key="6">
    <source>
        <dbReference type="ARBA" id="ARBA00022771"/>
    </source>
</evidence>
<keyword evidence="8" id="KW-0862">Zinc</keyword>
<dbReference type="SUPFAM" id="SSF57850">
    <property type="entry name" value="RING/U-box"/>
    <property type="match status" value="1"/>
</dbReference>
<dbReference type="AlphaFoldDB" id="A0A0C9RRA2"/>
<feature type="transmembrane region" description="Helical" evidence="13">
    <location>
        <begin position="12"/>
        <end position="38"/>
    </location>
</feature>
<evidence type="ECO:0000256" key="9">
    <source>
        <dbReference type="ARBA" id="ARBA00022989"/>
    </source>
</evidence>
<comment type="subcellular location">
    <subcellularLocation>
        <location evidence="1">Membrane</location>
        <topology evidence="1">Single-pass membrane protein</topology>
    </subcellularLocation>
</comment>
<evidence type="ECO:0000256" key="1">
    <source>
        <dbReference type="ARBA" id="ARBA00004167"/>
    </source>
</evidence>
<keyword evidence="10 13" id="KW-0472">Membrane</keyword>
<dbReference type="Gene3D" id="3.30.40.10">
    <property type="entry name" value="Zinc/RING finger domain, C3HC4 (zinc finger)"/>
    <property type="match status" value="1"/>
</dbReference>
<dbReference type="SMART" id="SM00184">
    <property type="entry name" value="RING"/>
    <property type="match status" value="1"/>
</dbReference>
<evidence type="ECO:0000256" key="3">
    <source>
        <dbReference type="ARBA" id="ARBA00022679"/>
    </source>
</evidence>
<dbReference type="InterPro" id="IPR013083">
    <property type="entry name" value="Znf_RING/FYVE/PHD"/>
</dbReference>
<evidence type="ECO:0000256" key="11">
    <source>
        <dbReference type="ARBA" id="ARBA00024209"/>
    </source>
</evidence>
<keyword evidence="6 12" id="KW-0863">Zinc-finger</keyword>
<evidence type="ECO:0000259" key="14">
    <source>
        <dbReference type="PROSITE" id="PS50089"/>
    </source>
</evidence>
<dbReference type="PROSITE" id="PS50089">
    <property type="entry name" value="ZF_RING_2"/>
    <property type="match status" value="1"/>
</dbReference>
<accession>A0A0C9RRA2</accession>
<name>A0A0C9RRA2_9CONI</name>
<dbReference type="GO" id="GO:0016020">
    <property type="term" value="C:membrane"/>
    <property type="evidence" value="ECO:0007669"/>
    <property type="project" value="UniProtKB-SubCell"/>
</dbReference>
<dbReference type="GO" id="GO:0016740">
    <property type="term" value="F:transferase activity"/>
    <property type="evidence" value="ECO:0007669"/>
    <property type="project" value="UniProtKB-KW"/>
</dbReference>
<organism evidence="15">
    <name type="scientific">Wollemia nobilis</name>
    <dbReference type="NCBI Taxonomy" id="56998"/>
    <lineage>
        <taxon>Eukaryota</taxon>
        <taxon>Viridiplantae</taxon>
        <taxon>Streptophyta</taxon>
        <taxon>Embryophyta</taxon>
        <taxon>Tracheophyta</taxon>
        <taxon>Spermatophyta</taxon>
        <taxon>Pinopsida</taxon>
        <taxon>Pinidae</taxon>
        <taxon>Conifers II</taxon>
        <taxon>Araucariales</taxon>
        <taxon>Araucariaceae</taxon>
        <taxon>Wollemia</taxon>
    </lineage>
</organism>
<evidence type="ECO:0000256" key="4">
    <source>
        <dbReference type="ARBA" id="ARBA00022692"/>
    </source>
</evidence>
<comment type="pathway">
    <text evidence="2">Protein modification; protein ubiquitination.</text>
</comment>
<evidence type="ECO:0000256" key="12">
    <source>
        <dbReference type="PROSITE-ProRule" id="PRU00175"/>
    </source>
</evidence>
<dbReference type="PANTHER" id="PTHR45768">
    <property type="entry name" value="E3 UBIQUITIN-PROTEIN LIGASE RNF13-LIKE"/>
    <property type="match status" value="1"/>
</dbReference>
<evidence type="ECO:0000256" key="10">
    <source>
        <dbReference type="ARBA" id="ARBA00023136"/>
    </source>
</evidence>
<dbReference type="GO" id="GO:0008270">
    <property type="term" value="F:zinc ion binding"/>
    <property type="evidence" value="ECO:0007669"/>
    <property type="project" value="UniProtKB-KW"/>
</dbReference>
<evidence type="ECO:0000256" key="13">
    <source>
        <dbReference type="SAM" id="Phobius"/>
    </source>
</evidence>
<keyword evidence="9 13" id="KW-1133">Transmembrane helix</keyword>
<evidence type="ECO:0000313" key="15">
    <source>
        <dbReference type="EMBL" id="JAG86009.1"/>
    </source>
</evidence>
<keyword evidence="3" id="KW-0808">Transferase</keyword>
<feature type="domain" description="RING-type" evidence="14">
    <location>
        <begin position="92"/>
        <end position="134"/>
    </location>
</feature>
<evidence type="ECO:0000256" key="8">
    <source>
        <dbReference type="ARBA" id="ARBA00022833"/>
    </source>
</evidence>
<sequence>MGGWMIEKILVAALVTLLLLCAGMGLLVVVFLWLVWYVSLHWRRTTQAPNAEEGTAAKQQGMSEAELRRLPTVECSMREGGGGGDGGGAAECAVCLELFEIGGQCRLIPTCGHSFHVHCADAWLSKRSNCPICRRSAFEDINKDNTDNGNTENTVALYREAAVNAGPRPPDGSAIAISIAVN</sequence>
<dbReference type="InterPro" id="IPR001841">
    <property type="entry name" value="Znf_RING"/>
</dbReference>
<comment type="similarity">
    <text evidence="11">Belongs to the RING-type zinc finger family. ATL subfamily.</text>
</comment>
<keyword evidence="7" id="KW-0833">Ubl conjugation pathway</keyword>
<proteinExistence type="inferred from homology"/>
<evidence type="ECO:0000256" key="5">
    <source>
        <dbReference type="ARBA" id="ARBA00022723"/>
    </source>
</evidence>
<evidence type="ECO:0000256" key="7">
    <source>
        <dbReference type="ARBA" id="ARBA00022786"/>
    </source>
</evidence>
<dbReference type="PANTHER" id="PTHR45768:SF18">
    <property type="entry name" value="RING-H2 FINGER PROTEIN ATL47-RELATED"/>
    <property type="match status" value="1"/>
</dbReference>
<dbReference type="Pfam" id="PF13639">
    <property type="entry name" value="zf-RING_2"/>
    <property type="match status" value="1"/>
</dbReference>
<dbReference type="EMBL" id="GCHU01019868">
    <property type="protein sequence ID" value="JAG86009.1"/>
    <property type="molecule type" value="Transcribed_RNA"/>
</dbReference>
<keyword evidence="5" id="KW-0479">Metal-binding</keyword>
<reference evidence="15" key="1">
    <citation type="submission" date="2015-02" db="EMBL/GenBank/DDBJ databases">
        <title>A transcriptome of Wollemia nobilis - a relic of Gondwana.</title>
        <authorList>
            <person name="Chia J.Y."/>
            <person name="Leong Y.S."/>
            <person name="Abdul Karim S."/>
            <person name="Wan Azmi N."/>
            <person name="Hercus R."/>
            <person name="Croft L."/>
        </authorList>
    </citation>
    <scope>NUCLEOTIDE SEQUENCE</scope>
    <source>
        <strain evidence="15">MaeBrown</strain>
        <tissue evidence="15">Leaf</tissue>
    </source>
</reference>